<comment type="caution">
    <text evidence="2">The sequence shown here is derived from an EMBL/GenBank/DDBJ whole genome shotgun (WGS) entry which is preliminary data.</text>
</comment>
<sequence length="183" mass="21232">MQYLKYIGIVSSVFMATSFYLCAKKHGKFSIRKQPLSFFGTIKETAIYFNLTVIVTSIMRIIYLFILIYHLGLQSNIVVIALMLLAYLSMFMVGFIPAHKNIKGHLIFGFLLFAISLIWLLYLHLLILEINRSIGYVGLFIAIIYTLGTVFLYQKNKNGGLWEAFFLGMMIVWDLYILKVFFY</sequence>
<evidence type="ECO:0000313" key="3">
    <source>
        <dbReference type="Proteomes" id="UP000177050"/>
    </source>
</evidence>
<feature type="transmembrane region" description="Helical" evidence="1">
    <location>
        <begin position="47"/>
        <end position="71"/>
    </location>
</feature>
<name>A0A1F7KZE2_9BACT</name>
<accession>A0A1F7KZE2</accession>
<keyword evidence="1" id="KW-1133">Transmembrane helix</keyword>
<keyword evidence="1" id="KW-0472">Membrane</keyword>
<dbReference type="Pfam" id="PF06197">
    <property type="entry name" value="DUF998"/>
    <property type="match status" value="1"/>
</dbReference>
<feature type="transmembrane region" description="Helical" evidence="1">
    <location>
        <begin position="105"/>
        <end position="127"/>
    </location>
</feature>
<feature type="transmembrane region" description="Helical" evidence="1">
    <location>
        <begin position="133"/>
        <end position="153"/>
    </location>
</feature>
<organism evidence="2 3">
    <name type="scientific">Candidatus Roizmanbacteria bacterium RIFOXYD1_FULL_38_12</name>
    <dbReference type="NCBI Taxonomy" id="1802093"/>
    <lineage>
        <taxon>Bacteria</taxon>
        <taxon>Candidatus Roizmaniibacteriota</taxon>
    </lineage>
</organism>
<dbReference type="AlphaFoldDB" id="A0A1F7KZE2"/>
<feature type="transmembrane region" description="Helical" evidence="1">
    <location>
        <begin position="6"/>
        <end position="23"/>
    </location>
</feature>
<dbReference type="Proteomes" id="UP000177050">
    <property type="component" value="Unassembled WGS sequence"/>
</dbReference>
<evidence type="ECO:0000256" key="1">
    <source>
        <dbReference type="SAM" id="Phobius"/>
    </source>
</evidence>
<proteinExistence type="predicted"/>
<gene>
    <name evidence="2" type="ORF">A3K52_00420</name>
</gene>
<feature type="transmembrane region" description="Helical" evidence="1">
    <location>
        <begin position="77"/>
        <end position="98"/>
    </location>
</feature>
<evidence type="ECO:0000313" key="2">
    <source>
        <dbReference type="EMBL" id="OGK73253.1"/>
    </source>
</evidence>
<dbReference type="EMBL" id="MGBR01000001">
    <property type="protein sequence ID" value="OGK73253.1"/>
    <property type="molecule type" value="Genomic_DNA"/>
</dbReference>
<reference evidence="2 3" key="1">
    <citation type="journal article" date="2016" name="Nat. Commun.">
        <title>Thousands of microbial genomes shed light on interconnected biogeochemical processes in an aquifer system.</title>
        <authorList>
            <person name="Anantharaman K."/>
            <person name="Brown C.T."/>
            <person name="Hug L.A."/>
            <person name="Sharon I."/>
            <person name="Castelle C.J."/>
            <person name="Probst A.J."/>
            <person name="Thomas B.C."/>
            <person name="Singh A."/>
            <person name="Wilkins M.J."/>
            <person name="Karaoz U."/>
            <person name="Brodie E.L."/>
            <person name="Williams K.H."/>
            <person name="Hubbard S.S."/>
            <person name="Banfield J.F."/>
        </authorList>
    </citation>
    <scope>NUCLEOTIDE SEQUENCE [LARGE SCALE GENOMIC DNA]</scope>
</reference>
<protein>
    <submittedName>
        <fullName evidence="2">Uncharacterized protein</fullName>
    </submittedName>
</protein>
<feature type="transmembrane region" description="Helical" evidence="1">
    <location>
        <begin position="160"/>
        <end position="182"/>
    </location>
</feature>
<dbReference type="InterPro" id="IPR009339">
    <property type="entry name" value="DUF998"/>
</dbReference>
<keyword evidence="1" id="KW-0812">Transmembrane</keyword>